<keyword evidence="1" id="KW-0479">Metal-binding</keyword>
<evidence type="ECO:0000313" key="2">
    <source>
        <dbReference type="Proteomes" id="UP001489719"/>
    </source>
</evidence>
<accession>A0ACC3TTF8</accession>
<reference evidence="2" key="1">
    <citation type="journal article" date="2024" name="Front. Bioeng. Biotechnol.">
        <title>Genome-scale model development and genomic sequencing of the oleaginous clade Lipomyces.</title>
        <authorList>
            <person name="Czajka J.J."/>
            <person name="Han Y."/>
            <person name="Kim J."/>
            <person name="Mondo S.J."/>
            <person name="Hofstad B.A."/>
            <person name="Robles A."/>
            <person name="Haridas S."/>
            <person name="Riley R."/>
            <person name="LaButti K."/>
            <person name="Pangilinan J."/>
            <person name="Andreopoulos W."/>
            <person name="Lipzen A."/>
            <person name="Yan J."/>
            <person name="Wang M."/>
            <person name="Ng V."/>
            <person name="Grigoriev I.V."/>
            <person name="Spatafora J.W."/>
            <person name="Magnuson J.K."/>
            <person name="Baker S.E."/>
            <person name="Pomraning K.R."/>
        </authorList>
    </citation>
    <scope>NUCLEOTIDE SEQUENCE [LARGE SCALE GENOMIC DNA]</scope>
    <source>
        <strain evidence="2">CBS 10300</strain>
    </source>
</reference>
<protein>
    <submittedName>
        <fullName evidence="1">Zinc-finger domain-containing protein</fullName>
    </submittedName>
</protein>
<sequence length="156" mass="17325">MPNMLAPYRHTICTARSLRATTVFPQRVSIRSYASTSESVPSKPTEEVELSEEQAALTMQAPNRMETWASSQRPRSEAMVGPRFAQKNLAAQPRPYAAINLIAEEPVRFIDSNIAVCDGGRGVQGHPKVFINLDQEGPNTCTYCGLRFQQNTHGHH</sequence>
<evidence type="ECO:0000313" key="1">
    <source>
        <dbReference type="EMBL" id="KAK9324434.1"/>
    </source>
</evidence>
<keyword evidence="2" id="KW-1185">Reference proteome</keyword>
<organism evidence="1 2">
    <name type="scientific">Lipomyces orientalis</name>
    <dbReference type="NCBI Taxonomy" id="1233043"/>
    <lineage>
        <taxon>Eukaryota</taxon>
        <taxon>Fungi</taxon>
        <taxon>Dikarya</taxon>
        <taxon>Ascomycota</taxon>
        <taxon>Saccharomycotina</taxon>
        <taxon>Lipomycetes</taxon>
        <taxon>Lipomycetales</taxon>
        <taxon>Lipomycetaceae</taxon>
        <taxon>Lipomyces</taxon>
    </lineage>
</organism>
<dbReference type="EMBL" id="MU970050">
    <property type="protein sequence ID" value="KAK9324434.1"/>
    <property type="molecule type" value="Genomic_DNA"/>
</dbReference>
<keyword evidence="1" id="KW-0862">Zinc</keyword>
<proteinExistence type="predicted"/>
<comment type="caution">
    <text evidence="1">The sequence shown here is derived from an EMBL/GenBank/DDBJ whole genome shotgun (WGS) entry which is preliminary data.</text>
</comment>
<dbReference type="Proteomes" id="UP001489719">
    <property type="component" value="Unassembled WGS sequence"/>
</dbReference>
<keyword evidence="1" id="KW-0863">Zinc-finger</keyword>
<name>A0ACC3TTF8_9ASCO</name>
<gene>
    <name evidence="1" type="ORF">V1517DRAFT_317500</name>
</gene>